<reference evidence="6" key="1">
    <citation type="submission" date="2023-03" db="EMBL/GenBank/DDBJ databases">
        <authorList>
            <person name="Steffen K."/>
            <person name="Cardenas P."/>
        </authorList>
    </citation>
    <scope>NUCLEOTIDE SEQUENCE</scope>
</reference>
<proteinExistence type="inferred from homology"/>
<feature type="compositionally biased region" description="Basic and acidic residues" evidence="5">
    <location>
        <begin position="181"/>
        <end position="204"/>
    </location>
</feature>
<evidence type="ECO:0000256" key="2">
    <source>
        <dbReference type="ARBA" id="ARBA00012076"/>
    </source>
</evidence>
<comment type="similarity">
    <text evidence="1 4">Belongs to the enoyl-CoA hydratase/isomerase family.</text>
</comment>
<evidence type="ECO:0000256" key="3">
    <source>
        <dbReference type="ARBA" id="ARBA00023239"/>
    </source>
</evidence>
<dbReference type="Gene3D" id="3.90.226.10">
    <property type="entry name" value="2-enoyl-CoA Hydratase, Chain A, domain 1"/>
    <property type="match status" value="1"/>
</dbReference>
<dbReference type="Pfam" id="PF00378">
    <property type="entry name" value="ECH_1"/>
    <property type="match status" value="2"/>
</dbReference>
<dbReference type="Proteomes" id="UP001174909">
    <property type="component" value="Unassembled WGS sequence"/>
</dbReference>
<sequence length="294" mass="31804">MLRQAARKLAPSLSRRPSRPLLAVSHLSTSSPARGEYEFIISEKRGEGGCVGLVTLNRRKALNALCDGLMSELREALATFDSDPGVGAMVLTGSEKAFAAGADIAEMQPLTFQSCYSQQFLGNWDAISRITKPVIAAVNGYALGGGCEVAMVCDIIYAGEKAQFGQPEIALGTLPGGGGHSETHQSHREEPRHGDDRHRREDVGSRGTLARTNQQGLPTESLVDEAIQLGERISGFSKIAVAMCKEAVNAAEQLPLNEGLKYEKKLFYSSFATDDRREGMTAFLEKRTPQWADC</sequence>
<keyword evidence="7" id="KW-1185">Reference proteome</keyword>
<evidence type="ECO:0000256" key="4">
    <source>
        <dbReference type="RuleBase" id="RU003707"/>
    </source>
</evidence>
<organism evidence="6 7">
    <name type="scientific">Geodia barretti</name>
    <name type="common">Barrett's horny sponge</name>
    <dbReference type="NCBI Taxonomy" id="519541"/>
    <lineage>
        <taxon>Eukaryota</taxon>
        <taxon>Metazoa</taxon>
        <taxon>Porifera</taxon>
        <taxon>Demospongiae</taxon>
        <taxon>Heteroscleromorpha</taxon>
        <taxon>Tetractinellida</taxon>
        <taxon>Astrophorina</taxon>
        <taxon>Geodiidae</taxon>
        <taxon>Geodia</taxon>
    </lineage>
</organism>
<name>A0AA35R3N2_GEOBA</name>
<dbReference type="EMBL" id="CASHTH010000425">
    <property type="protein sequence ID" value="CAI8001037.1"/>
    <property type="molecule type" value="Genomic_DNA"/>
</dbReference>
<dbReference type="PROSITE" id="PS00166">
    <property type="entry name" value="ENOYL_COA_HYDRATASE"/>
    <property type="match status" value="1"/>
</dbReference>
<evidence type="ECO:0000256" key="5">
    <source>
        <dbReference type="SAM" id="MobiDB-lite"/>
    </source>
</evidence>
<dbReference type="InterPro" id="IPR029045">
    <property type="entry name" value="ClpP/crotonase-like_dom_sf"/>
</dbReference>
<dbReference type="SUPFAM" id="SSF52096">
    <property type="entry name" value="ClpP/crotonase"/>
    <property type="match status" value="1"/>
</dbReference>
<dbReference type="InterPro" id="IPR001753">
    <property type="entry name" value="Enoyl-CoA_hydra/iso"/>
</dbReference>
<dbReference type="PANTHER" id="PTHR11941">
    <property type="entry name" value="ENOYL-COA HYDRATASE-RELATED"/>
    <property type="match status" value="1"/>
</dbReference>
<gene>
    <name evidence="6" type="ORF">GBAR_LOCUS3101</name>
</gene>
<dbReference type="InterPro" id="IPR018376">
    <property type="entry name" value="Enoyl-CoA_hyd/isom_CS"/>
</dbReference>
<evidence type="ECO:0000256" key="1">
    <source>
        <dbReference type="ARBA" id="ARBA00005254"/>
    </source>
</evidence>
<dbReference type="AlphaFoldDB" id="A0AA35R3N2"/>
<dbReference type="FunFam" id="1.10.12.10:FF:000001">
    <property type="entry name" value="Probable enoyl-CoA hydratase, mitochondrial"/>
    <property type="match status" value="1"/>
</dbReference>
<comment type="caution">
    <text evidence="6">The sequence shown here is derived from an EMBL/GenBank/DDBJ whole genome shotgun (WGS) entry which is preliminary data.</text>
</comment>
<dbReference type="PANTHER" id="PTHR11941:SF54">
    <property type="entry name" value="ENOYL-COA HYDRATASE, MITOCHONDRIAL"/>
    <property type="match status" value="1"/>
</dbReference>
<dbReference type="GO" id="GO:0006635">
    <property type="term" value="P:fatty acid beta-oxidation"/>
    <property type="evidence" value="ECO:0007669"/>
    <property type="project" value="TreeGrafter"/>
</dbReference>
<dbReference type="GO" id="GO:0005739">
    <property type="term" value="C:mitochondrion"/>
    <property type="evidence" value="ECO:0007669"/>
    <property type="project" value="TreeGrafter"/>
</dbReference>
<dbReference type="InterPro" id="IPR014748">
    <property type="entry name" value="Enoyl-CoA_hydra_C"/>
</dbReference>
<keyword evidence="3" id="KW-0456">Lyase</keyword>
<dbReference type="GO" id="GO:0004300">
    <property type="term" value="F:enoyl-CoA hydratase activity"/>
    <property type="evidence" value="ECO:0007669"/>
    <property type="project" value="UniProtKB-EC"/>
</dbReference>
<protein>
    <recommendedName>
        <fullName evidence="2">enoyl-CoA hydratase</fullName>
        <ecNumber evidence="2">4.2.1.17</ecNumber>
    </recommendedName>
</protein>
<dbReference type="CDD" id="cd06558">
    <property type="entry name" value="crotonase-like"/>
    <property type="match status" value="1"/>
</dbReference>
<feature type="region of interest" description="Disordered" evidence="5">
    <location>
        <begin position="169"/>
        <end position="214"/>
    </location>
</feature>
<dbReference type="EC" id="4.2.1.17" evidence="2"/>
<dbReference type="Gene3D" id="1.10.12.10">
    <property type="entry name" value="Lyase 2-enoyl-coa Hydratase, Chain A, domain 2"/>
    <property type="match status" value="1"/>
</dbReference>
<evidence type="ECO:0000313" key="7">
    <source>
        <dbReference type="Proteomes" id="UP001174909"/>
    </source>
</evidence>
<evidence type="ECO:0000313" key="6">
    <source>
        <dbReference type="EMBL" id="CAI8001037.1"/>
    </source>
</evidence>
<accession>A0AA35R3N2</accession>